<dbReference type="EMBL" id="WEKT01000041">
    <property type="protein sequence ID" value="MZI94939.1"/>
    <property type="molecule type" value="Genomic_DNA"/>
</dbReference>
<dbReference type="RefSeq" id="WP_161157419.1">
    <property type="nucleotide sequence ID" value="NZ_WEKT01000041.1"/>
</dbReference>
<evidence type="ECO:0000256" key="2">
    <source>
        <dbReference type="ARBA" id="ARBA00023125"/>
    </source>
</evidence>
<evidence type="ECO:0000313" key="5">
    <source>
        <dbReference type="EMBL" id="MZI94939.1"/>
    </source>
</evidence>
<sequence>MKSSSLEHHIAHLTQCMRENISKLLVKKGITLTFFQSLVLQKIAENTACTAHDVVVATQKDKAQITRLINELIKLEYVIRQQDELDKRQYILTLTTEGQECFADIKLIRQQVSEKMTQGVTQTQQDQLIEWIMLMENNLS</sequence>
<keyword evidence="6" id="KW-1185">Reference proteome</keyword>
<organism evidence="5 6">
    <name type="scientific">Vibrio eleionomae</name>
    <dbReference type="NCBI Taxonomy" id="2653505"/>
    <lineage>
        <taxon>Bacteria</taxon>
        <taxon>Pseudomonadati</taxon>
        <taxon>Pseudomonadota</taxon>
        <taxon>Gammaproteobacteria</taxon>
        <taxon>Vibrionales</taxon>
        <taxon>Vibrionaceae</taxon>
        <taxon>Vibrio</taxon>
    </lineage>
</organism>
<dbReference type="PANTHER" id="PTHR42756:SF1">
    <property type="entry name" value="TRANSCRIPTIONAL REPRESSOR OF EMRAB OPERON"/>
    <property type="match status" value="1"/>
</dbReference>
<protein>
    <submittedName>
        <fullName evidence="5">Winged helix DNA-binding protein</fullName>
    </submittedName>
</protein>
<feature type="domain" description="HTH marR-type" evidence="4">
    <location>
        <begin position="3"/>
        <end position="137"/>
    </location>
</feature>
<keyword evidence="1" id="KW-0805">Transcription regulation</keyword>
<dbReference type="InterPro" id="IPR036388">
    <property type="entry name" value="WH-like_DNA-bd_sf"/>
</dbReference>
<dbReference type="InterPro" id="IPR023187">
    <property type="entry name" value="Tscrpt_reg_MarR-type_CS"/>
</dbReference>
<dbReference type="SUPFAM" id="SSF46785">
    <property type="entry name" value="Winged helix' DNA-binding domain"/>
    <property type="match status" value="1"/>
</dbReference>
<dbReference type="GO" id="GO:0003677">
    <property type="term" value="F:DNA binding"/>
    <property type="evidence" value="ECO:0007669"/>
    <property type="project" value="UniProtKB-KW"/>
</dbReference>
<evidence type="ECO:0000256" key="1">
    <source>
        <dbReference type="ARBA" id="ARBA00023015"/>
    </source>
</evidence>
<dbReference type="PANTHER" id="PTHR42756">
    <property type="entry name" value="TRANSCRIPTIONAL REGULATOR, MARR"/>
    <property type="match status" value="1"/>
</dbReference>
<dbReference type="GO" id="GO:0003700">
    <property type="term" value="F:DNA-binding transcription factor activity"/>
    <property type="evidence" value="ECO:0007669"/>
    <property type="project" value="InterPro"/>
</dbReference>
<proteinExistence type="predicted"/>
<dbReference type="InterPro" id="IPR036390">
    <property type="entry name" value="WH_DNA-bd_sf"/>
</dbReference>
<keyword evidence="3" id="KW-0804">Transcription</keyword>
<dbReference type="SMART" id="SM00347">
    <property type="entry name" value="HTH_MARR"/>
    <property type="match status" value="1"/>
</dbReference>
<accession>A0A7X4LN24</accession>
<dbReference type="Proteomes" id="UP000462621">
    <property type="component" value="Unassembled WGS sequence"/>
</dbReference>
<evidence type="ECO:0000259" key="4">
    <source>
        <dbReference type="PROSITE" id="PS50995"/>
    </source>
</evidence>
<evidence type="ECO:0000313" key="6">
    <source>
        <dbReference type="Proteomes" id="UP000462621"/>
    </source>
</evidence>
<keyword evidence="2 5" id="KW-0238">DNA-binding</keyword>
<comment type="caution">
    <text evidence="5">The sequence shown here is derived from an EMBL/GenBank/DDBJ whole genome shotgun (WGS) entry which is preliminary data.</text>
</comment>
<gene>
    <name evidence="5" type="ORF">F9817_17315</name>
</gene>
<dbReference type="InterPro" id="IPR000835">
    <property type="entry name" value="HTH_MarR-typ"/>
</dbReference>
<reference evidence="5 6" key="1">
    <citation type="submission" date="2019-10" db="EMBL/GenBank/DDBJ databases">
        <title>Vibrio sp. nov. isolated from a shrimp pond.</title>
        <authorList>
            <person name="Gomez-Gil B."/>
            <person name="Enciso-Ibarra J."/>
            <person name="Enciso-Ibarra K."/>
            <person name="Bolan-Mejia C."/>
        </authorList>
    </citation>
    <scope>NUCLEOTIDE SEQUENCE [LARGE SCALE GENOMIC DNA]</scope>
    <source>
        <strain evidence="5 6">CAIM 722</strain>
    </source>
</reference>
<dbReference type="AlphaFoldDB" id="A0A7X4LN24"/>
<dbReference type="PROSITE" id="PS50995">
    <property type="entry name" value="HTH_MARR_2"/>
    <property type="match status" value="1"/>
</dbReference>
<evidence type="ECO:0000256" key="3">
    <source>
        <dbReference type="ARBA" id="ARBA00023163"/>
    </source>
</evidence>
<name>A0A7X4LN24_9VIBR</name>
<dbReference type="PROSITE" id="PS01117">
    <property type="entry name" value="HTH_MARR_1"/>
    <property type="match status" value="1"/>
</dbReference>
<dbReference type="Pfam" id="PF12802">
    <property type="entry name" value="MarR_2"/>
    <property type="match status" value="1"/>
</dbReference>
<dbReference type="Gene3D" id="1.10.10.10">
    <property type="entry name" value="Winged helix-like DNA-binding domain superfamily/Winged helix DNA-binding domain"/>
    <property type="match status" value="1"/>
</dbReference>